<evidence type="ECO:0000313" key="3">
    <source>
        <dbReference type="EMBL" id="SFZ74847.1"/>
    </source>
</evidence>
<dbReference type="Proteomes" id="UP000185655">
    <property type="component" value="Unassembled WGS sequence"/>
</dbReference>
<dbReference type="Proteomes" id="UP000218979">
    <property type="component" value="Unassembled WGS sequence"/>
</dbReference>
<reference evidence="2 5" key="1">
    <citation type="submission" date="2014-12" db="EMBL/GenBank/DDBJ databases">
        <title>Draft genome sequences of 10 type strains of Lactococcus.</title>
        <authorList>
            <person name="Sun Z."/>
            <person name="Zhong Z."/>
            <person name="Liu W."/>
            <person name="Zhang W."/>
            <person name="Zhang H."/>
        </authorList>
    </citation>
    <scope>NUCLEOTIDE SEQUENCE [LARGE SCALE GENOMIC DNA]</scope>
    <source>
        <strain evidence="2 5">DSM 22330</strain>
    </source>
</reference>
<evidence type="ECO:0000313" key="4">
    <source>
        <dbReference type="Proteomes" id="UP000185655"/>
    </source>
</evidence>
<dbReference type="EMBL" id="JXJT01000025">
    <property type="protein sequence ID" value="PCS01069.1"/>
    <property type="molecule type" value="Genomic_DNA"/>
</dbReference>
<feature type="coiled-coil region" evidence="1">
    <location>
        <begin position="179"/>
        <end position="253"/>
    </location>
</feature>
<feature type="coiled-coil region" evidence="1">
    <location>
        <begin position="28"/>
        <end position="62"/>
    </location>
</feature>
<protein>
    <submittedName>
        <fullName evidence="3">Uncharacterized protein</fullName>
    </submittedName>
</protein>
<keyword evidence="5" id="KW-1185">Reference proteome</keyword>
<dbReference type="RefSeq" id="WP_031366008.1">
    <property type="nucleotide sequence ID" value="NZ_FPKS01000006.1"/>
</dbReference>
<sequence>MLGKKGFFQKKSVVQTSENETQVTTEQMKKLGHQLMALKQKLAASEQENENLKLECDNLRHGQLKESKALLDKKSAEFEKTLGEQRIKLEQEMVEKNAKLQTAEIALQAEKDRFTKLTQELEDALSSKATEVKALTKEKLEIKSQVSEVLIELQEHFDYKTALLETERELLAQEKNKQETQVIQKLEACEEMMRQTEDEADQIIETAKATAQQLIQDAQVEIEEKQAQSKAELNRLKGRIDHYSTQINAATQTIDSLLGTINRLN</sequence>
<dbReference type="STRING" id="1122154.SAMN02746068_01385"/>
<organism evidence="3 4">
    <name type="scientific">Pseudolactococcus chungangensis CAU 28 = DSM 22330</name>
    <dbReference type="NCBI Taxonomy" id="1122154"/>
    <lineage>
        <taxon>Bacteria</taxon>
        <taxon>Bacillati</taxon>
        <taxon>Bacillota</taxon>
        <taxon>Bacilli</taxon>
        <taxon>Lactobacillales</taxon>
        <taxon>Streptococcaceae</taxon>
        <taxon>Pseudolactococcus</taxon>
    </lineage>
</organism>
<proteinExistence type="predicted"/>
<dbReference type="AlphaFoldDB" id="A0A1K2HDM2"/>
<reference evidence="3 4" key="2">
    <citation type="submission" date="2016-11" db="EMBL/GenBank/DDBJ databases">
        <authorList>
            <person name="Jaros S."/>
            <person name="Januszkiewicz K."/>
            <person name="Wedrychowicz H."/>
        </authorList>
    </citation>
    <scope>NUCLEOTIDE SEQUENCE [LARGE SCALE GENOMIC DNA]</scope>
    <source>
        <strain evidence="3 4">DSM 22330</strain>
    </source>
</reference>
<gene>
    <name evidence="2" type="ORF">RR45_GL001163</name>
    <name evidence="3" type="ORF">SAMN02746068_01385</name>
</gene>
<name>A0A1K2HDM2_9LACT</name>
<keyword evidence="1" id="KW-0175">Coiled coil</keyword>
<accession>A0A1K2HDM2</accession>
<dbReference type="EMBL" id="FPKS01000006">
    <property type="protein sequence ID" value="SFZ74847.1"/>
    <property type="molecule type" value="Genomic_DNA"/>
</dbReference>
<evidence type="ECO:0000313" key="5">
    <source>
        <dbReference type="Proteomes" id="UP000218979"/>
    </source>
</evidence>
<feature type="coiled-coil region" evidence="1">
    <location>
        <begin position="86"/>
        <end position="138"/>
    </location>
</feature>
<evidence type="ECO:0000313" key="2">
    <source>
        <dbReference type="EMBL" id="PCS01069.1"/>
    </source>
</evidence>
<evidence type="ECO:0000256" key="1">
    <source>
        <dbReference type="SAM" id="Coils"/>
    </source>
</evidence>